<dbReference type="Proteomes" id="UP000037122">
    <property type="component" value="Unassembled WGS sequence"/>
</dbReference>
<gene>
    <name evidence="1" type="ORF">QG37_08203</name>
</gene>
<organism evidence="1 2">
    <name type="scientific">Candidozyma auris</name>
    <name type="common">Yeast</name>
    <name type="synonym">Candida auris</name>
    <dbReference type="NCBI Taxonomy" id="498019"/>
    <lineage>
        <taxon>Eukaryota</taxon>
        <taxon>Fungi</taxon>
        <taxon>Dikarya</taxon>
        <taxon>Ascomycota</taxon>
        <taxon>Saccharomycotina</taxon>
        <taxon>Pichiomycetes</taxon>
        <taxon>Metschnikowiaceae</taxon>
        <taxon>Candidozyma</taxon>
    </lineage>
</organism>
<evidence type="ECO:0000313" key="1">
    <source>
        <dbReference type="EMBL" id="KND95535.1"/>
    </source>
</evidence>
<dbReference type="AlphaFoldDB" id="A0A0L0NPF3"/>
<dbReference type="VEuPathDB" id="FungiDB:QG37_08203"/>
<name>A0A0L0NPF3_CANAR</name>
<proteinExistence type="predicted"/>
<protein>
    <submittedName>
        <fullName evidence="1">Uncharacterized protein</fullName>
    </submittedName>
</protein>
<comment type="caution">
    <text evidence="1">The sequence shown here is derived from an EMBL/GenBank/DDBJ whole genome shotgun (WGS) entry which is preliminary data.</text>
</comment>
<dbReference type="EMBL" id="LGST01000069">
    <property type="protein sequence ID" value="KND95535.1"/>
    <property type="molecule type" value="Genomic_DNA"/>
</dbReference>
<accession>A0A0L0NPF3</accession>
<sequence>MRLGVDVGENRYSRFLEIAIKAMELAPELTFWQLKVFLFPSINHVCTQENVNQLDYKENTLSRYIFVESNHSFSR</sequence>
<reference evidence="2" key="1">
    <citation type="journal article" date="2015" name="BMC Genomics">
        <title>Draft genome of a commonly misdiagnosed multidrug resistant pathogen Candida auris.</title>
        <authorList>
            <person name="Chatterjee S."/>
            <person name="Alampalli S.V."/>
            <person name="Nageshan R.K."/>
            <person name="Chettiar S.T."/>
            <person name="Joshi S."/>
            <person name="Tatu U.S."/>
        </authorList>
    </citation>
    <scope>NUCLEOTIDE SEQUENCE [LARGE SCALE GENOMIC DNA]</scope>
    <source>
        <strain evidence="2">6684</strain>
    </source>
</reference>
<evidence type="ECO:0000313" key="2">
    <source>
        <dbReference type="Proteomes" id="UP000037122"/>
    </source>
</evidence>